<dbReference type="SUPFAM" id="SSF52096">
    <property type="entry name" value="ClpP/crotonase"/>
    <property type="match status" value="1"/>
</dbReference>
<dbReference type="Gene3D" id="3.30.300.220">
    <property type="match status" value="1"/>
</dbReference>
<dbReference type="Proteomes" id="UP001597045">
    <property type="component" value="Unassembled WGS sequence"/>
</dbReference>
<protein>
    <submittedName>
        <fullName evidence="1">Enoyl-CoA hydratase</fullName>
    </submittedName>
</protein>
<evidence type="ECO:0000313" key="2">
    <source>
        <dbReference type="Proteomes" id="UP001597045"/>
    </source>
</evidence>
<evidence type="ECO:0000313" key="1">
    <source>
        <dbReference type="EMBL" id="MFD1052269.1"/>
    </source>
</evidence>
<dbReference type="EMBL" id="JBHTIS010004275">
    <property type="protein sequence ID" value="MFD1052269.1"/>
    <property type="molecule type" value="Genomic_DNA"/>
</dbReference>
<sequence length="47" mass="5272">MTDYEHILVKTDADTVRITMDRPARRNSLSEPHLAELLNAFTEAGAT</sequence>
<keyword evidence="2" id="KW-1185">Reference proteome</keyword>
<organism evidence="1 2">
    <name type="scientific">Kibdelosporangium lantanae</name>
    <dbReference type="NCBI Taxonomy" id="1497396"/>
    <lineage>
        <taxon>Bacteria</taxon>
        <taxon>Bacillati</taxon>
        <taxon>Actinomycetota</taxon>
        <taxon>Actinomycetes</taxon>
        <taxon>Pseudonocardiales</taxon>
        <taxon>Pseudonocardiaceae</taxon>
        <taxon>Kibdelosporangium</taxon>
    </lineage>
</organism>
<accession>A0ABW3MSA9</accession>
<reference evidence="2" key="1">
    <citation type="journal article" date="2019" name="Int. J. Syst. Evol. Microbiol.">
        <title>The Global Catalogue of Microorganisms (GCM) 10K type strain sequencing project: providing services to taxonomists for standard genome sequencing and annotation.</title>
        <authorList>
            <consortium name="The Broad Institute Genomics Platform"/>
            <consortium name="The Broad Institute Genome Sequencing Center for Infectious Disease"/>
            <person name="Wu L."/>
            <person name="Ma J."/>
        </authorList>
    </citation>
    <scope>NUCLEOTIDE SEQUENCE [LARGE SCALE GENOMIC DNA]</scope>
    <source>
        <strain evidence="2">JCM 31486</strain>
    </source>
</reference>
<name>A0ABW3MSA9_9PSEU</name>
<feature type="non-terminal residue" evidence="1">
    <location>
        <position position="47"/>
    </location>
</feature>
<dbReference type="InterPro" id="IPR029045">
    <property type="entry name" value="ClpP/crotonase-like_dom_sf"/>
</dbReference>
<gene>
    <name evidence="1" type="ORF">ACFQ1S_45180</name>
</gene>
<comment type="caution">
    <text evidence="1">The sequence shown here is derived from an EMBL/GenBank/DDBJ whole genome shotgun (WGS) entry which is preliminary data.</text>
</comment>
<proteinExistence type="predicted"/>